<reference evidence="4" key="2">
    <citation type="journal article" date="2019" name="PLoS Negl. Trop. Dis.">
        <title>Revisiting the worldwide diversity of Leptospira species in the environment.</title>
        <authorList>
            <person name="Vincent A.T."/>
            <person name="Schiettekatte O."/>
            <person name="Bourhy P."/>
            <person name="Veyrier F.J."/>
            <person name="Picardeau M."/>
        </authorList>
    </citation>
    <scope>NUCLEOTIDE SEQUENCE [LARGE SCALE GENOMIC DNA]</scope>
    <source>
        <strain evidence="4">201702449</strain>
    </source>
</reference>
<keyword evidence="1" id="KW-0472">Membrane</keyword>
<comment type="caution">
    <text evidence="2">The sequence shown here is derived from an EMBL/GenBank/DDBJ whole genome shotgun (WGS) entry which is preliminary data.</text>
</comment>
<dbReference type="Proteomes" id="UP001209694">
    <property type="component" value="Unassembled WGS sequence"/>
</dbReference>
<accession>A0AAW5V9P8</accession>
<dbReference type="AlphaFoldDB" id="A0AAW5V9P8"/>
<proteinExistence type="predicted"/>
<dbReference type="Proteomes" id="UP000297352">
    <property type="component" value="Unassembled WGS sequence"/>
</dbReference>
<protein>
    <submittedName>
        <fullName evidence="2">Uncharacterized protein</fullName>
    </submittedName>
</protein>
<dbReference type="RefSeq" id="WP_135593193.1">
    <property type="nucleotide sequence ID" value="NZ_JAMQPS010000001.1"/>
</dbReference>
<evidence type="ECO:0000313" key="5">
    <source>
        <dbReference type="Proteomes" id="UP001209694"/>
    </source>
</evidence>
<evidence type="ECO:0000313" key="2">
    <source>
        <dbReference type="EMBL" id="MCW7513951.1"/>
    </source>
</evidence>
<dbReference type="EMBL" id="RQGI01000022">
    <property type="protein sequence ID" value="TGL72898.1"/>
    <property type="molecule type" value="Genomic_DNA"/>
</dbReference>
<evidence type="ECO:0000313" key="4">
    <source>
        <dbReference type="Proteomes" id="UP000297352"/>
    </source>
</evidence>
<organism evidence="2 5">
    <name type="scientific">Leptospira levettii</name>
    <dbReference type="NCBI Taxonomy" id="2023178"/>
    <lineage>
        <taxon>Bacteria</taxon>
        <taxon>Pseudomonadati</taxon>
        <taxon>Spirochaetota</taxon>
        <taxon>Spirochaetia</taxon>
        <taxon>Leptospirales</taxon>
        <taxon>Leptospiraceae</taxon>
        <taxon>Leptospira</taxon>
    </lineage>
</organism>
<reference evidence="2" key="3">
    <citation type="submission" date="2022-06" db="EMBL/GenBank/DDBJ databases">
        <title>Leptospira isolates from biofilms formed at urban environments.</title>
        <authorList>
            <person name="Ribeiro P.S."/>
            <person name="Sousa T."/>
            <person name="Carvalho N."/>
            <person name="Aburjaile F."/>
            <person name="Neves F."/>
            <person name="Oliveira D."/>
            <person name="Blanco L."/>
            <person name="Lima J."/>
            <person name="Costa F."/>
            <person name="Brenig B."/>
            <person name="Soares S."/>
            <person name="Ramos R."/>
            <person name="Goes-Neto A."/>
            <person name="Matiuzzi M."/>
            <person name="Azevedo V."/>
            <person name="Ristow P."/>
        </authorList>
    </citation>
    <scope>NUCLEOTIDE SEQUENCE</scope>
    <source>
        <strain evidence="2">VSF7</strain>
    </source>
</reference>
<reference evidence="3" key="1">
    <citation type="submission" date="2018-10" db="EMBL/GenBank/DDBJ databases">
        <authorList>
            <person name="Vincent A.T."/>
            <person name="Schiettekatte O."/>
            <person name="Bourhy P."/>
            <person name="Veyrier F.J."/>
            <person name="Picardeau M."/>
        </authorList>
    </citation>
    <scope>NUCLEOTIDE SEQUENCE</scope>
    <source>
        <strain evidence="3">201702449</strain>
    </source>
</reference>
<gene>
    <name evidence="3" type="ORF">EHQ60_05850</name>
    <name evidence="2" type="ORF">ND810_02185</name>
</gene>
<feature type="transmembrane region" description="Helical" evidence="1">
    <location>
        <begin position="132"/>
        <end position="152"/>
    </location>
</feature>
<keyword evidence="4" id="KW-1185">Reference proteome</keyword>
<keyword evidence="1" id="KW-0812">Transmembrane</keyword>
<name>A0AAW5V9P8_9LEPT</name>
<evidence type="ECO:0000256" key="1">
    <source>
        <dbReference type="SAM" id="Phobius"/>
    </source>
</evidence>
<sequence>MFKQISFLKILTLFSLTFETLFLIDLCYLDDIEVMGSVQYISFSKDRETCFASLKNIQPIHEPAFYLVANELEKEFLVDGNKEICQEFRRSDEISSLYLYFSKIFNHPTEVEIITQKADHYYETPYLKNYQFVLLHSFFLVMIFIQMLGYKFRYPKTISIFLYIVLIYISIAGYFEIERKVKIHFLGEKLEFEIVESK</sequence>
<dbReference type="EMBL" id="JAMQQD010000001">
    <property type="protein sequence ID" value="MCW7513951.1"/>
    <property type="molecule type" value="Genomic_DNA"/>
</dbReference>
<evidence type="ECO:0000313" key="3">
    <source>
        <dbReference type="EMBL" id="TGL72898.1"/>
    </source>
</evidence>
<keyword evidence="1" id="KW-1133">Transmembrane helix</keyword>
<feature type="transmembrane region" description="Helical" evidence="1">
    <location>
        <begin position="158"/>
        <end position="177"/>
    </location>
</feature>